<dbReference type="AlphaFoldDB" id="A0AA39IZP1"/>
<evidence type="ECO:0000256" key="1">
    <source>
        <dbReference type="SAM" id="Coils"/>
    </source>
</evidence>
<dbReference type="Proteomes" id="UP001175226">
    <property type="component" value="Unassembled WGS sequence"/>
</dbReference>
<accession>A0AA39IZP1</accession>
<gene>
    <name evidence="2" type="ORF">EV421DRAFT_1500033</name>
</gene>
<keyword evidence="1" id="KW-0175">Coiled coil</keyword>
<dbReference type="EMBL" id="JAUEPT010000093">
    <property type="protein sequence ID" value="KAK0432522.1"/>
    <property type="molecule type" value="Genomic_DNA"/>
</dbReference>
<evidence type="ECO:0000313" key="2">
    <source>
        <dbReference type="EMBL" id="KAK0432522.1"/>
    </source>
</evidence>
<name>A0AA39IZP1_9AGAR</name>
<comment type="caution">
    <text evidence="2">The sequence shown here is derived from an EMBL/GenBank/DDBJ whole genome shotgun (WGS) entry which is preliminary data.</text>
</comment>
<sequence length="277" mass="30138">MKNVEAAAGDSVKGDIQEQDCQEFKDARKFVSGQYTKDTAKVKTLGTDPGIIFVPAPNSVPQDQPLNSAPILALAPAPASPPAADPDVVANINRRLDALIGTIKDMTKDNNTLKDEVATLKDKVAASEKLSREQDAEITILKDKVAALENLSEEQDAAYEDIHGWLVTNDIKYMDHLRLRHILNLGQARLARFANLPIDPAQSQSAGALSRVWRAHLAGCADNNDRLQTARQLLIACPDVETTSMSDGLLRLFTEYPSDIRRGSHCAPCTGDSNDIQ</sequence>
<evidence type="ECO:0000313" key="3">
    <source>
        <dbReference type="Proteomes" id="UP001175226"/>
    </source>
</evidence>
<keyword evidence="3" id="KW-1185">Reference proteome</keyword>
<reference evidence="2" key="1">
    <citation type="submission" date="2023-06" db="EMBL/GenBank/DDBJ databases">
        <authorList>
            <consortium name="Lawrence Berkeley National Laboratory"/>
            <person name="Ahrendt S."/>
            <person name="Sahu N."/>
            <person name="Indic B."/>
            <person name="Wong-Bajracharya J."/>
            <person name="Merenyi Z."/>
            <person name="Ke H.-M."/>
            <person name="Monk M."/>
            <person name="Kocsube S."/>
            <person name="Drula E."/>
            <person name="Lipzen A."/>
            <person name="Balint B."/>
            <person name="Henrissat B."/>
            <person name="Andreopoulos B."/>
            <person name="Martin F.M."/>
            <person name="Harder C.B."/>
            <person name="Rigling D."/>
            <person name="Ford K.L."/>
            <person name="Foster G.D."/>
            <person name="Pangilinan J."/>
            <person name="Papanicolaou A."/>
            <person name="Barry K."/>
            <person name="LaButti K."/>
            <person name="Viragh M."/>
            <person name="Koriabine M."/>
            <person name="Yan M."/>
            <person name="Riley R."/>
            <person name="Champramary S."/>
            <person name="Plett K.L."/>
            <person name="Tsai I.J."/>
            <person name="Slot J."/>
            <person name="Sipos G."/>
            <person name="Plett J."/>
            <person name="Nagy L.G."/>
            <person name="Grigoriev I.V."/>
        </authorList>
    </citation>
    <scope>NUCLEOTIDE SEQUENCE</scope>
    <source>
        <strain evidence="2">FPL87.14</strain>
    </source>
</reference>
<organism evidence="2 3">
    <name type="scientific">Armillaria borealis</name>
    <dbReference type="NCBI Taxonomy" id="47425"/>
    <lineage>
        <taxon>Eukaryota</taxon>
        <taxon>Fungi</taxon>
        <taxon>Dikarya</taxon>
        <taxon>Basidiomycota</taxon>
        <taxon>Agaricomycotina</taxon>
        <taxon>Agaricomycetes</taxon>
        <taxon>Agaricomycetidae</taxon>
        <taxon>Agaricales</taxon>
        <taxon>Marasmiineae</taxon>
        <taxon>Physalacriaceae</taxon>
        <taxon>Armillaria</taxon>
    </lineage>
</organism>
<feature type="coiled-coil region" evidence="1">
    <location>
        <begin position="96"/>
        <end position="130"/>
    </location>
</feature>
<protein>
    <submittedName>
        <fullName evidence="2">Uncharacterized protein</fullName>
    </submittedName>
</protein>
<proteinExistence type="predicted"/>